<protein>
    <submittedName>
        <fullName evidence="1">Kinase-like protein</fullName>
    </submittedName>
</protein>
<proteinExistence type="predicted"/>
<comment type="caution">
    <text evidence="1">The sequence shown here is derived from an EMBL/GenBank/DDBJ whole genome shotgun (WGS) entry which is preliminary data.</text>
</comment>
<keyword evidence="1" id="KW-0808">Transferase</keyword>
<keyword evidence="1" id="KW-0418">Kinase</keyword>
<reference evidence="1" key="1">
    <citation type="submission" date="2022-11" db="EMBL/GenBank/DDBJ databases">
        <authorList>
            <person name="Petersen C."/>
        </authorList>
    </citation>
    <scope>NUCLEOTIDE SEQUENCE</scope>
    <source>
        <strain evidence="1">IBT 21917</strain>
    </source>
</reference>
<dbReference type="AlphaFoldDB" id="A0A9W9HNP3"/>
<evidence type="ECO:0000313" key="2">
    <source>
        <dbReference type="Proteomes" id="UP001146351"/>
    </source>
</evidence>
<gene>
    <name evidence="1" type="ORF">N7492_010504</name>
</gene>
<dbReference type="EMBL" id="JAPQKO010000008">
    <property type="protein sequence ID" value="KAJ5152209.1"/>
    <property type="molecule type" value="Genomic_DNA"/>
</dbReference>
<accession>A0A9W9HNP3</accession>
<dbReference type="Proteomes" id="UP001146351">
    <property type="component" value="Unassembled WGS sequence"/>
</dbReference>
<reference evidence="1" key="2">
    <citation type="journal article" date="2023" name="IMA Fungus">
        <title>Comparative genomic study of the Penicillium genus elucidates a diverse pangenome and 15 lateral gene transfer events.</title>
        <authorList>
            <person name="Petersen C."/>
            <person name="Sorensen T."/>
            <person name="Nielsen M.R."/>
            <person name="Sondergaard T.E."/>
            <person name="Sorensen J.L."/>
            <person name="Fitzpatrick D.A."/>
            <person name="Frisvad J.C."/>
            <person name="Nielsen K.L."/>
        </authorList>
    </citation>
    <scope>NUCLEOTIDE SEQUENCE</scope>
    <source>
        <strain evidence="1">IBT 21917</strain>
    </source>
</reference>
<name>A0A9W9HNP3_9EURO</name>
<sequence>MTEFSLLIAYQRPGLLLQSSSFMNGSHFSLAGHCLILTPSLLNYFALSCLMTVLSSLPRVIFIVVTLLSRHLGYISGCFPEYWEARKAQCTVDSEEWSTEYLPMILDQYTRTADPWDWYTSSLGC</sequence>
<dbReference type="OrthoDB" id="2906425at2759"/>
<organism evidence="1 2">
    <name type="scientific">Penicillium capsulatum</name>
    <dbReference type="NCBI Taxonomy" id="69766"/>
    <lineage>
        <taxon>Eukaryota</taxon>
        <taxon>Fungi</taxon>
        <taxon>Dikarya</taxon>
        <taxon>Ascomycota</taxon>
        <taxon>Pezizomycotina</taxon>
        <taxon>Eurotiomycetes</taxon>
        <taxon>Eurotiomycetidae</taxon>
        <taxon>Eurotiales</taxon>
        <taxon>Aspergillaceae</taxon>
        <taxon>Penicillium</taxon>
    </lineage>
</organism>
<keyword evidence="2" id="KW-1185">Reference proteome</keyword>
<dbReference type="GO" id="GO:0016301">
    <property type="term" value="F:kinase activity"/>
    <property type="evidence" value="ECO:0007669"/>
    <property type="project" value="UniProtKB-KW"/>
</dbReference>
<evidence type="ECO:0000313" key="1">
    <source>
        <dbReference type="EMBL" id="KAJ5152209.1"/>
    </source>
</evidence>